<dbReference type="OrthoDB" id="2643663at2759"/>
<sequence>MFTYNLYTIYQLHESAHLKSHIDVLGHRTFAVLNAIPSFGIFVLTIMELYRLVGNPFGVLGVMVMGATPTMLVWVMRLWGWIVGEGGQEGGEAA</sequence>
<reference evidence="3" key="1">
    <citation type="journal article" date="2014" name="Proc. Natl. Acad. Sci. U.S.A.">
        <title>Extensive sampling of basidiomycete genomes demonstrates inadequacy of the white-rot/brown-rot paradigm for wood decay fungi.</title>
        <authorList>
            <person name="Riley R."/>
            <person name="Salamov A.A."/>
            <person name="Brown D.W."/>
            <person name="Nagy L.G."/>
            <person name="Floudas D."/>
            <person name="Held B.W."/>
            <person name="Levasseur A."/>
            <person name="Lombard V."/>
            <person name="Morin E."/>
            <person name="Otillar R."/>
            <person name="Lindquist E.A."/>
            <person name="Sun H."/>
            <person name="LaButti K.M."/>
            <person name="Schmutz J."/>
            <person name="Jabbour D."/>
            <person name="Luo H."/>
            <person name="Baker S.E."/>
            <person name="Pisabarro A.G."/>
            <person name="Walton J.D."/>
            <person name="Blanchette R.A."/>
            <person name="Henrissat B."/>
            <person name="Martin F."/>
            <person name="Cullen D."/>
            <person name="Hibbett D.S."/>
            <person name="Grigoriev I.V."/>
        </authorList>
    </citation>
    <scope>NUCLEOTIDE SEQUENCE [LARGE SCALE GENOMIC DNA]</scope>
    <source>
        <strain evidence="3">MUCL 33604</strain>
    </source>
</reference>
<evidence type="ECO:0000313" key="3">
    <source>
        <dbReference type="Proteomes" id="UP000027265"/>
    </source>
</evidence>
<dbReference type="EMBL" id="KL197747">
    <property type="protein sequence ID" value="KDQ51529.1"/>
    <property type="molecule type" value="Genomic_DNA"/>
</dbReference>
<keyword evidence="3" id="KW-1185">Reference proteome</keyword>
<keyword evidence="1" id="KW-0812">Transmembrane</keyword>
<keyword evidence="1" id="KW-1133">Transmembrane helix</keyword>
<dbReference type="AlphaFoldDB" id="A0A067P9V4"/>
<evidence type="ECO:0000256" key="1">
    <source>
        <dbReference type="SAM" id="Phobius"/>
    </source>
</evidence>
<keyword evidence="1" id="KW-0472">Membrane</keyword>
<dbReference type="InParanoid" id="A0A067P9V4"/>
<protein>
    <submittedName>
        <fullName evidence="2">Uncharacterized protein</fullName>
    </submittedName>
</protein>
<proteinExistence type="predicted"/>
<dbReference type="Proteomes" id="UP000027265">
    <property type="component" value="Unassembled WGS sequence"/>
</dbReference>
<gene>
    <name evidence="2" type="ORF">JAAARDRAFT_210998</name>
</gene>
<feature type="transmembrane region" description="Helical" evidence="1">
    <location>
        <begin position="30"/>
        <end position="50"/>
    </location>
</feature>
<organism evidence="2 3">
    <name type="scientific">Jaapia argillacea MUCL 33604</name>
    <dbReference type="NCBI Taxonomy" id="933084"/>
    <lineage>
        <taxon>Eukaryota</taxon>
        <taxon>Fungi</taxon>
        <taxon>Dikarya</taxon>
        <taxon>Basidiomycota</taxon>
        <taxon>Agaricomycotina</taxon>
        <taxon>Agaricomycetes</taxon>
        <taxon>Agaricomycetidae</taxon>
        <taxon>Jaapiales</taxon>
        <taxon>Jaapiaceae</taxon>
        <taxon>Jaapia</taxon>
    </lineage>
</organism>
<dbReference type="HOGENOM" id="CLU_2427318_0_0_1"/>
<evidence type="ECO:0000313" key="2">
    <source>
        <dbReference type="EMBL" id="KDQ51529.1"/>
    </source>
</evidence>
<accession>A0A067P9V4</accession>
<feature type="transmembrane region" description="Helical" evidence="1">
    <location>
        <begin position="57"/>
        <end position="76"/>
    </location>
</feature>
<name>A0A067P9V4_9AGAM</name>